<evidence type="ECO:0000313" key="2">
    <source>
        <dbReference type="Proteomes" id="UP000504607"/>
    </source>
</evidence>
<evidence type="ECO:0000259" key="1">
    <source>
        <dbReference type="Pfam" id="PF01425"/>
    </source>
</evidence>
<feature type="domain" description="Amidase" evidence="1">
    <location>
        <begin position="156"/>
        <end position="266"/>
    </location>
</feature>
<reference evidence="3" key="1">
    <citation type="submission" date="2025-08" db="UniProtKB">
        <authorList>
            <consortium name="RefSeq"/>
        </authorList>
    </citation>
    <scope>IDENTIFICATION</scope>
</reference>
<feature type="domain" description="Amidase" evidence="1">
    <location>
        <begin position="274"/>
        <end position="518"/>
    </location>
</feature>
<dbReference type="RefSeq" id="XP_010908068.1">
    <property type="nucleotide sequence ID" value="XM_010909766.1"/>
</dbReference>
<keyword evidence="3" id="KW-0378">Hydrolase</keyword>
<dbReference type="AlphaFoldDB" id="A0A6I9QG84"/>
<dbReference type="GO" id="GO:0016020">
    <property type="term" value="C:membrane"/>
    <property type="evidence" value="ECO:0007669"/>
    <property type="project" value="TreeGrafter"/>
</dbReference>
<gene>
    <name evidence="3" type="primary">LOC105034552</name>
</gene>
<dbReference type="OrthoDB" id="421993at2759"/>
<dbReference type="InterPro" id="IPR000120">
    <property type="entry name" value="Amidase"/>
</dbReference>
<organism evidence="2 3">
    <name type="scientific">Elaeis guineensis var. tenera</name>
    <name type="common">Oil palm</name>
    <dbReference type="NCBI Taxonomy" id="51953"/>
    <lineage>
        <taxon>Eukaryota</taxon>
        <taxon>Viridiplantae</taxon>
        <taxon>Streptophyta</taxon>
        <taxon>Embryophyta</taxon>
        <taxon>Tracheophyta</taxon>
        <taxon>Spermatophyta</taxon>
        <taxon>Magnoliopsida</taxon>
        <taxon>Liliopsida</taxon>
        <taxon>Arecaceae</taxon>
        <taxon>Arecoideae</taxon>
        <taxon>Cocoseae</taxon>
        <taxon>Elaeidinae</taxon>
        <taxon>Elaeis</taxon>
    </lineage>
</organism>
<dbReference type="GO" id="GO:0047412">
    <property type="term" value="F:N-(long-chain-acyl)ethanolamine deacylase activity"/>
    <property type="evidence" value="ECO:0007669"/>
    <property type="project" value="TreeGrafter"/>
</dbReference>
<accession>A0A6I9QG84</accession>
<sequence length="545" mass="60169">MGNKKRVMMPVEEIDVSAVKYRSQKIQAPHLTGFTLRLFVWLIETPPLGSLITSFLKRQNRITEMLQNTVIPERPMFRPEFPPQEPELGVVLVDENRDPVARLETATECLTPYDPSQHWSSDSTPFLYWTIRDYAYAYRSKITTPSVVAEHIISALEESSAKKPPVPMLISFSAGEVRTQAAASTNRILEGKPLSVLDGIFMAIKDDIDCYPYLTKGATTWFHKVRAVTQDAVCVSRLRSCGVIFIGKANMHELGLGTTGNNPNYGSLCDCGTVEVVSPLAATVEDTMLVYAAMAGSSPADRISLKPSPLCLPNLSSSDNLTILQSFRLGKYTEWFNDVSCNDISNKCEDVLNLLSDAFGCQMIEIVLPELEEMRTAHIVSIGSETMCSLGPDCVDGRCSELTLDTRISLALFRSFSAAEYVAAQRLRRRIMYYHMEVFKKVDMIVTPTTGITAPEIPLSSLRSGETDYKVSGYLMRFILAGNLLGLPAISVPIGHDKQGLPIGLQLIGRPWGEASILRVASALEGLCSGFRKKPSKFCDVLKAI</sequence>
<dbReference type="Pfam" id="PF01425">
    <property type="entry name" value="Amidase"/>
    <property type="match status" value="2"/>
</dbReference>
<dbReference type="InterPro" id="IPR036928">
    <property type="entry name" value="AS_sf"/>
</dbReference>
<keyword evidence="2" id="KW-1185">Reference proteome</keyword>
<dbReference type="SUPFAM" id="SSF75304">
    <property type="entry name" value="Amidase signature (AS) enzymes"/>
    <property type="match status" value="1"/>
</dbReference>
<protein>
    <submittedName>
        <fullName evidence="3">Fatty acid amide hydrolase isoform X3</fullName>
    </submittedName>
</protein>
<dbReference type="InterPro" id="IPR023631">
    <property type="entry name" value="Amidase_dom"/>
</dbReference>
<dbReference type="PANTHER" id="PTHR11895">
    <property type="entry name" value="TRANSAMIDASE"/>
    <property type="match status" value="1"/>
</dbReference>
<name>A0A6I9QG84_ELAGV</name>
<evidence type="ECO:0000313" key="3">
    <source>
        <dbReference type="RefSeq" id="XP_010908068.1"/>
    </source>
</evidence>
<dbReference type="Gene3D" id="3.90.1300.10">
    <property type="entry name" value="Amidase signature (AS) domain"/>
    <property type="match status" value="2"/>
</dbReference>
<dbReference type="Proteomes" id="UP000504607">
    <property type="component" value="Unplaced"/>
</dbReference>
<proteinExistence type="predicted"/>
<dbReference type="GO" id="GO:0070291">
    <property type="term" value="P:N-acylethanolamine metabolic process"/>
    <property type="evidence" value="ECO:0007669"/>
    <property type="project" value="TreeGrafter"/>
</dbReference>
<dbReference type="PANTHER" id="PTHR11895:SF156">
    <property type="entry name" value="FATTY ACID AMIDE HYDROLASE"/>
    <property type="match status" value="1"/>
</dbReference>